<accession>A0A133L1M3</accession>
<gene>
    <name evidence="2" type="ORF">HMPREF3213_00236</name>
</gene>
<keyword evidence="1" id="KW-1133">Transmembrane helix</keyword>
<feature type="transmembrane region" description="Helical" evidence="1">
    <location>
        <begin position="24"/>
        <end position="42"/>
    </location>
</feature>
<sequence>MDAVMFQFLTNNAHFRFMSQGTPIHLLHPLLIIIAIISADYSQSKRFFQMLQRESEMMYGIVCRFFRCVYVSKERDKKVLADKLGTNSES</sequence>
<organism evidence="2 3">
    <name type="scientific">Heyndrickxia coagulans</name>
    <name type="common">Weizmannia coagulans</name>
    <dbReference type="NCBI Taxonomy" id="1398"/>
    <lineage>
        <taxon>Bacteria</taxon>
        <taxon>Bacillati</taxon>
        <taxon>Bacillota</taxon>
        <taxon>Bacilli</taxon>
        <taxon>Bacillales</taxon>
        <taxon>Bacillaceae</taxon>
        <taxon>Heyndrickxia</taxon>
    </lineage>
</organism>
<dbReference type="Proteomes" id="UP000070376">
    <property type="component" value="Unassembled WGS sequence"/>
</dbReference>
<keyword evidence="1" id="KW-0472">Membrane</keyword>
<proteinExistence type="predicted"/>
<name>A0A133L1M3_HEYCO</name>
<reference evidence="3" key="1">
    <citation type="submission" date="2016-01" db="EMBL/GenBank/DDBJ databases">
        <authorList>
            <person name="Mitreva M."/>
            <person name="Pepin K.H."/>
            <person name="Mihindukulasuriya K.A."/>
            <person name="Fulton R."/>
            <person name="Fronick C."/>
            <person name="O'Laughlin M."/>
            <person name="Miner T."/>
            <person name="Herter B."/>
            <person name="Rosa B.A."/>
            <person name="Cordes M."/>
            <person name="Tomlinson C."/>
            <person name="Wollam A."/>
            <person name="Palsikar V.B."/>
            <person name="Mardis E.R."/>
            <person name="Wilson R.K."/>
        </authorList>
    </citation>
    <scope>NUCLEOTIDE SEQUENCE [LARGE SCALE GENOMIC DNA]</scope>
    <source>
        <strain evidence="3">GED7749B</strain>
    </source>
</reference>
<keyword evidence="1" id="KW-0812">Transmembrane</keyword>
<protein>
    <submittedName>
        <fullName evidence="2">Uncharacterized protein</fullName>
    </submittedName>
</protein>
<dbReference type="EMBL" id="LRPN01000011">
    <property type="protein sequence ID" value="KWZ85726.1"/>
    <property type="molecule type" value="Genomic_DNA"/>
</dbReference>
<evidence type="ECO:0000256" key="1">
    <source>
        <dbReference type="SAM" id="Phobius"/>
    </source>
</evidence>
<evidence type="ECO:0000313" key="2">
    <source>
        <dbReference type="EMBL" id="KWZ85726.1"/>
    </source>
</evidence>
<evidence type="ECO:0000313" key="3">
    <source>
        <dbReference type="Proteomes" id="UP000070376"/>
    </source>
</evidence>
<comment type="caution">
    <text evidence="2">The sequence shown here is derived from an EMBL/GenBank/DDBJ whole genome shotgun (WGS) entry which is preliminary data.</text>
</comment>
<feature type="non-terminal residue" evidence="2">
    <location>
        <position position="90"/>
    </location>
</feature>
<dbReference type="AlphaFoldDB" id="A0A133L1M3"/>